<comment type="subcellular location">
    <subcellularLocation>
        <location evidence="1">Cell membrane</location>
        <topology evidence="1">Multi-pass membrane protein</topology>
    </subcellularLocation>
</comment>
<feature type="compositionally biased region" description="Basic and acidic residues" evidence="7">
    <location>
        <begin position="1"/>
        <end position="13"/>
    </location>
</feature>
<name>A0A369KC17_9BACT</name>
<feature type="transmembrane region" description="Helical" evidence="8">
    <location>
        <begin position="34"/>
        <end position="60"/>
    </location>
</feature>
<comment type="similarity">
    <text evidence="2">Belongs to the type III secretion exporter family.</text>
</comment>
<dbReference type="NCBIfam" id="TIGR01404">
    <property type="entry name" value="FlhB_rel_III"/>
    <property type="match status" value="1"/>
</dbReference>
<evidence type="ECO:0000256" key="8">
    <source>
        <dbReference type="SAM" id="Phobius"/>
    </source>
</evidence>
<dbReference type="InterPro" id="IPR029025">
    <property type="entry name" value="T3SS_substrate_exporter_C"/>
</dbReference>
<keyword evidence="10" id="KW-1185">Reference proteome</keyword>
<evidence type="ECO:0000256" key="7">
    <source>
        <dbReference type="SAM" id="MobiDB-lite"/>
    </source>
</evidence>
<feature type="transmembrane region" description="Helical" evidence="8">
    <location>
        <begin position="178"/>
        <end position="205"/>
    </location>
</feature>
<dbReference type="SUPFAM" id="SSF160544">
    <property type="entry name" value="EscU C-terminal domain-like"/>
    <property type="match status" value="1"/>
</dbReference>
<dbReference type="PRINTS" id="PR00950">
    <property type="entry name" value="TYPE3IMSPROT"/>
</dbReference>
<keyword evidence="9" id="KW-0969">Cilium</keyword>
<evidence type="ECO:0000256" key="2">
    <source>
        <dbReference type="ARBA" id="ARBA00010690"/>
    </source>
</evidence>
<evidence type="ECO:0000256" key="4">
    <source>
        <dbReference type="ARBA" id="ARBA00022692"/>
    </source>
</evidence>
<keyword evidence="9" id="KW-0282">Flagellum</keyword>
<dbReference type="PANTHER" id="PTHR30531">
    <property type="entry name" value="FLAGELLAR BIOSYNTHETIC PROTEIN FLHB"/>
    <property type="match status" value="1"/>
</dbReference>
<keyword evidence="6 8" id="KW-0472">Membrane</keyword>
<keyword evidence="5 8" id="KW-1133">Transmembrane helix</keyword>
<dbReference type="GO" id="GO:0009306">
    <property type="term" value="P:protein secretion"/>
    <property type="evidence" value="ECO:0007669"/>
    <property type="project" value="InterPro"/>
</dbReference>
<organism evidence="9 10">
    <name type="scientific">Candidatus Similichlamydia laticola</name>
    <dbReference type="NCBI Taxonomy" id="2170265"/>
    <lineage>
        <taxon>Bacteria</taxon>
        <taxon>Pseudomonadati</taxon>
        <taxon>Chlamydiota</taxon>
        <taxon>Chlamydiia</taxon>
        <taxon>Parachlamydiales</taxon>
        <taxon>Candidatus Parilichlamydiaceae</taxon>
        <taxon>Candidatus Similichlamydia</taxon>
    </lineage>
</organism>
<dbReference type="AlphaFoldDB" id="A0A369KC17"/>
<keyword evidence="9" id="KW-0966">Cell projection</keyword>
<comment type="caution">
    <text evidence="9">The sequence shown here is derived from an EMBL/GenBank/DDBJ whole genome shotgun (WGS) entry which is preliminary data.</text>
</comment>
<evidence type="ECO:0000256" key="5">
    <source>
        <dbReference type="ARBA" id="ARBA00022989"/>
    </source>
</evidence>
<dbReference type="PANTHER" id="PTHR30531:SF12">
    <property type="entry name" value="FLAGELLAR BIOSYNTHETIC PROTEIN FLHB"/>
    <property type="match status" value="1"/>
</dbReference>
<keyword evidence="3" id="KW-1003">Cell membrane</keyword>
<keyword evidence="4 8" id="KW-0812">Transmembrane</keyword>
<dbReference type="GO" id="GO:0005886">
    <property type="term" value="C:plasma membrane"/>
    <property type="evidence" value="ECO:0007669"/>
    <property type="project" value="UniProtKB-SubCell"/>
</dbReference>
<evidence type="ECO:0000256" key="3">
    <source>
        <dbReference type="ARBA" id="ARBA00022475"/>
    </source>
</evidence>
<dbReference type="EMBL" id="QQBG01000016">
    <property type="protein sequence ID" value="RDB31458.1"/>
    <property type="molecule type" value="Genomic_DNA"/>
</dbReference>
<dbReference type="Gene3D" id="6.10.250.2080">
    <property type="match status" value="1"/>
</dbReference>
<dbReference type="RefSeq" id="WP_114544387.1">
    <property type="nucleotide sequence ID" value="NZ_QQBG01000016.1"/>
</dbReference>
<feature type="region of interest" description="Disordered" evidence="7">
    <location>
        <begin position="1"/>
        <end position="24"/>
    </location>
</feature>
<evidence type="ECO:0000256" key="6">
    <source>
        <dbReference type="ARBA" id="ARBA00023136"/>
    </source>
</evidence>
<evidence type="ECO:0000313" key="10">
    <source>
        <dbReference type="Proteomes" id="UP000253816"/>
    </source>
</evidence>
<gene>
    <name evidence="9" type="ORF">HAT2_00437</name>
</gene>
<dbReference type="Gene3D" id="3.40.1690.10">
    <property type="entry name" value="secretion proteins EscU"/>
    <property type="match status" value="1"/>
</dbReference>
<dbReference type="InterPro" id="IPR006135">
    <property type="entry name" value="T3SS_substrate_exporter"/>
</dbReference>
<dbReference type="Pfam" id="PF01312">
    <property type="entry name" value="Bac_export_2"/>
    <property type="match status" value="1"/>
</dbReference>
<protein>
    <submittedName>
        <fullName evidence="9">Flagellar biosynthesis protein FlhB</fullName>
    </submittedName>
</protein>
<evidence type="ECO:0000313" key="9">
    <source>
        <dbReference type="EMBL" id="RDB31458.1"/>
    </source>
</evidence>
<dbReference type="Proteomes" id="UP000253816">
    <property type="component" value="Unassembled WGS sequence"/>
</dbReference>
<feature type="transmembrane region" description="Helical" evidence="8">
    <location>
        <begin position="80"/>
        <end position="106"/>
    </location>
</feature>
<feature type="transmembrane region" description="Helical" evidence="8">
    <location>
        <begin position="137"/>
        <end position="158"/>
    </location>
</feature>
<evidence type="ECO:0000256" key="1">
    <source>
        <dbReference type="ARBA" id="ARBA00004651"/>
    </source>
</evidence>
<accession>A0A369KC17</accession>
<dbReference type="OrthoDB" id="9807950at2"/>
<reference evidence="9 10" key="1">
    <citation type="submission" date="2018-07" db="EMBL/GenBank/DDBJ databases">
        <title>Comparative genomics of the Candidatus Parilichlamydiaceae reveals evidence of convergent evolution and genome reduction in the phylum Chlamydiae.</title>
        <authorList>
            <person name="Taylor-Brown A."/>
            <person name="Polkinghorne A."/>
        </authorList>
    </citation>
    <scope>NUCLEOTIDE SEQUENCE [LARGE SCALE GENOMIC DNA]</scope>
    <source>
        <strain evidence="9 10">Hat2</strain>
    </source>
</reference>
<sequence length="365" mass="41501">MGEKTEKATPKKLRDARKKGQVAKSQDIPGAATFVASIGLLLAMSSFLFSQFQATCLFFWGKVSSPFFIENHYPYIFQSLYQILICSLPFAIGIATIGAIVNFLMVGPMFATEIFKFDIKKFDPVNNLKQKFKIRTLIELLKSTFKILVVFYICYKAWLEVSGMFPMLIAQPLIATFFLVYTFLWKVVVRAGVFFVAIAVADYLYQKRLFDKEMMMEKFELKQEFKNTEGDPELKSRRREIAREIAYGGGRRGVKGSKVVITNPTHIAIALAYERKKVPAPFVVAKGKGVEAEWIIFEAKKLEIPIVRNVPLAWSLYETGEMHEFIPLETYEAVAEVLKWVASLGGAEEEVEEELIDENLKGTEL</sequence>
<proteinExistence type="inferred from homology"/>
<dbReference type="InterPro" id="IPR006307">
    <property type="entry name" value="BsaZ-like"/>
</dbReference>